<protein>
    <submittedName>
        <fullName evidence="9">ABC transporter permease</fullName>
    </submittedName>
</protein>
<feature type="transmembrane region" description="Helical" evidence="7">
    <location>
        <begin position="183"/>
        <end position="207"/>
    </location>
</feature>
<evidence type="ECO:0000256" key="3">
    <source>
        <dbReference type="ARBA" id="ARBA00022692"/>
    </source>
</evidence>
<feature type="transmembrane region" description="Helical" evidence="7">
    <location>
        <begin position="347"/>
        <end position="365"/>
    </location>
</feature>
<dbReference type="STRING" id="195105.CN97_08255"/>
<keyword evidence="10" id="KW-1185">Reference proteome</keyword>
<dbReference type="EMBL" id="JGYG01000026">
    <property type="protein sequence ID" value="KFI25379.1"/>
    <property type="molecule type" value="Genomic_DNA"/>
</dbReference>
<keyword evidence="3 7" id="KW-0812">Transmembrane</keyword>
<feature type="transmembrane region" description="Helical" evidence="7">
    <location>
        <begin position="260"/>
        <end position="281"/>
    </location>
</feature>
<keyword evidence="5 7" id="KW-0472">Membrane</keyword>
<comment type="caution">
    <text evidence="9">The sequence shown here is derived from an EMBL/GenBank/DDBJ whole genome shotgun (WGS) entry which is preliminary data.</text>
</comment>
<evidence type="ECO:0000313" key="9">
    <source>
        <dbReference type="EMBL" id="KFI25379.1"/>
    </source>
</evidence>
<keyword evidence="4 7" id="KW-1133">Transmembrane helix</keyword>
<dbReference type="PANTHER" id="PTHR30294:SF46">
    <property type="entry name" value="ABC TRANSPORTER PERMEASE"/>
    <property type="match status" value="1"/>
</dbReference>
<evidence type="ECO:0000256" key="4">
    <source>
        <dbReference type="ARBA" id="ARBA00022989"/>
    </source>
</evidence>
<gene>
    <name evidence="9" type="ORF">CN97_08255</name>
</gene>
<evidence type="ECO:0000256" key="6">
    <source>
        <dbReference type="SAM" id="MobiDB-lite"/>
    </source>
</evidence>
<dbReference type="InterPro" id="IPR051449">
    <property type="entry name" value="ABC-2_transporter_component"/>
</dbReference>
<dbReference type="Gene3D" id="3.40.1710.10">
    <property type="entry name" value="abc type-2 transporter like domain"/>
    <property type="match status" value="1"/>
</dbReference>
<dbReference type="Pfam" id="PF12698">
    <property type="entry name" value="ABC2_membrane_3"/>
    <property type="match status" value="1"/>
</dbReference>
<organism evidence="9 10">
    <name type="scientific">Haematobacter massiliensis</name>
    <dbReference type="NCBI Taxonomy" id="195105"/>
    <lineage>
        <taxon>Bacteria</taxon>
        <taxon>Pseudomonadati</taxon>
        <taxon>Pseudomonadota</taxon>
        <taxon>Alphaproteobacteria</taxon>
        <taxon>Rhodobacterales</taxon>
        <taxon>Paracoccaceae</taxon>
        <taxon>Haematobacter</taxon>
    </lineage>
</organism>
<dbReference type="GO" id="GO:0005886">
    <property type="term" value="C:plasma membrane"/>
    <property type="evidence" value="ECO:0007669"/>
    <property type="project" value="UniProtKB-SubCell"/>
</dbReference>
<comment type="subcellular location">
    <subcellularLocation>
        <location evidence="1">Cell membrane</location>
        <topology evidence="1">Multi-pass membrane protein</topology>
    </subcellularLocation>
</comment>
<evidence type="ECO:0000256" key="2">
    <source>
        <dbReference type="ARBA" id="ARBA00022475"/>
    </source>
</evidence>
<evidence type="ECO:0000256" key="5">
    <source>
        <dbReference type="ARBA" id="ARBA00023136"/>
    </source>
</evidence>
<dbReference type="OrthoDB" id="9811522at2"/>
<dbReference type="PANTHER" id="PTHR30294">
    <property type="entry name" value="MEMBRANE COMPONENT OF ABC TRANSPORTER YHHJ-RELATED"/>
    <property type="match status" value="1"/>
</dbReference>
<dbReference type="eggNOG" id="COG0842">
    <property type="taxonomic scope" value="Bacteria"/>
</dbReference>
<sequence length="389" mass="41344">MTALATAFRAELAAVLGDRQVRMIVLLALVIYALIYPLPYRAELLRDVPVVLVDQDGSTASADLARRVDASEAVALTHLAPDMAEATRLVHERRAYGVMLIPDGFERALLRGDQSPVALYADASYFLMYQRVMQGAAVPLRQMGAEVEAGRLIAQGTPRAVATAQVSPANQIEVPLFNPAAGYATYVLPAAFVLILQQTMMMGLALAATRRGPLPGHPVWRLLGRAGAWLAIWAGLLPVYLIVLPVLYGLPILGGPGALMMLGLPFLLAAGFLAQLVAALFRRGEVVQVVLLALGMPFFFLSGFAWPVEAIPAHLNALAQLIPSTAAIDGLVRVMQMGATLPEIAPILWHLWALAAGLGLVVLAVETVSPSRPAAPDRGPTAPSDSPAR</sequence>
<feature type="domain" description="ABC-2 type transporter transmembrane" evidence="8">
    <location>
        <begin position="23"/>
        <end position="363"/>
    </location>
</feature>
<keyword evidence="2" id="KW-1003">Cell membrane</keyword>
<dbReference type="AlphaFoldDB" id="A0A086XTM9"/>
<evidence type="ECO:0000259" key="8">
    <source>
        <dbReference type="Pfam" id="PF12698"/>
    </source>
</evidence>
<evidence type="ECO:0000256" key="1">
    <source>
        <dbReference type="ARBA" id="ARBA00004651"/>
    </source>
</evidence>
<dbReference type="RefSeq" id="WP_035714904.1">
    <property type="nucleotide sequence ID" value="NZ_CAMIFG010000043.1"/>
</dbReference>
<feature type="transmembrane region" description="Helical" evidence="7">
    <location>
        <begin position="286"/>
        <end position="306"/>
    </location>
</feature>
<feature type="transmembrane region" description="Helical" evidence="7">
    <location>
        <begin position="228"/>
        <end position="248"/>
    </location>
</feature>
<name>A0A086XTM9_9RHOB</name>
<dbReference type="InterPro" id="IPR013525">
    <property type="entry name" value="ABC2_TM"/>
</dbReference>
<feature type="region of interest" description="Disordered" evidence="6">
    <location>
        <begin position="370"/>
        <end position="389"/>
    </location>
</feature>
<evidence type="ECO:0000313" key="10">
    <source>
        <dbReference type="Proteomes" id="UP000028826"/>
    </source>
</evidence>
<proteinExistence type="predicted"/>
<dbReference type="GO" id="GO:0140359">
    <property type="term" value="F:ABC-type transporter activity"/>
    <property type="evidence" value="ECO:0007669"/>
    <property type="project" value="InterPro"/>
</dbReference>
<feature type="transmembrane region" description="Helical" evidence="7">
    <location>
        <begin position="21"/>
        <end position="39"/>
    </location>
</feature>
<accession>A0A086XTM9</accession>
<reference evidence="9 10" key="1">
    <citation type="submission" date="2014-03" db="EMBL/GenBank/DDBJ databases">
        <title>Genome of Haematobacter massiliensis CCUG 47968.</title>
        <authorList>
            <person name="Wang D."/>
            <person name="Wang G."/>
        </authorList>
    </citation>
    <scope>NUCLEOTIDE SEQUENCE [LARGE SCALE GENOMIC DNA]</scope>
    <source>
        <strain evidence="9 10">CCUG 47968</strain>
    </source>
</reference>
<evidence type="ECO:0000256" key="7">
    <source>
        <dbReference type="SAM" id="Phobius"/>
    </source>
</evidence>
<dbReference type="Proteomes" id="UP000028826">
    <property type="component" value="Unassembled WGS sequence"/>
</dbReference>